<proteinExistence type="predicted"/>
<dbReference type="Proteomes" id="UP001365542">
    <property type="component" value="Unassembled WGS sequence"/>
</dbReference>
<keyword evidence="3" id="KW-1185">Reference proteome</keyword>
<protein>
    <submittedName>
        <fullName evidence="2">Uncharacterized protein</fullName>
    </submittedName>
</protein>
<feature type="compositionally biased region" description="Polar residues" evidence="1">
    <location>
        <begin position="7"/>
        <end position="19"/>
    </location>
</feature>
<feature type="region of interest" description="Disordered" evidence="1">
    <location>
        <begin position="1"/>
        <end position="20"/>
    </location>
</feature>
<comment type="caution">
    <text evidence="2">The sequence shown here is derived from an EMBL/GenBank/DDBJ whole genome shotgun (WGS) entry which is preliminary data.</text>
</comment>
<dbReference type="EMBL" id="JAVHJO010000003">
    <property type="protein sequence ID" value="KAK6541522.1"/>
    <property type="molecule type" value="Genomic_DNA"/>
</dbReference>
<evidence type="ECO:0000256" key="1">
    <source>
        <dbReference type="SAM" id="MobiDB-lite"/>
    </source>
</evidence>
<reference evidence="2 3" key="1">
    <citation type="submission" date="2019-10" db="EMBL/GenBank/DDBJ databases">
        <authorList>
            <person name="Palmer J.M."/>
        </authorList>
    </citation>
    <scope>NUCLEOTIDE SEQUENCE [LARGE SCALE GENOMIC DNA]</scope>
    <source>
        <strain evidence="2 3">TWF694</strain>
    </source>
</reference>
<organism evidence="2 3">
    <name type="scientific">Orbilia ellipsospora</name>
    <dbReference type="NCBI Taxonomy" id="2528407"/>
    <lineage>
        <taxon>Eukaryota</taxon>
        <taxon>Fungi</taxon>
        <taxon>Dikarya</taxon>
        <taxon>Ascomycota</taxon>
        <taxon>Pezizomycotina</taxon>
        <taxon>Orbiliomycetes</taxon>
        <taxon>Orbiliales</taxon>
        <taxon>Orbiliaceae</taxon>
        <taxon>Orbilia</taxon>
    </lineage>
</organism>
<evidence type="ECO:0000313" key="3">
    <source>
        <dbReference type="Proteomes" id="UP001365542"/>
    </source>
</evidence>
<accession>A0AAV9XKU6</accession>
<evidence type="ECO:0000313" key="2">
    <source>
        <dbReference type="EMBL" id="KAK6541522.1"/>
    </source>
</evidence>
<gene>
    <name evidence="2" type="ORF">TWF694_007329</name>
</gene>
<dbReference type="AlphaFoldDB" id="A0AAV9XKU6"/>
<name>A0AAV9XKU6_9PEZI</name>
<sequence>MSPPSPCNQTSQSPSSENELLNLHSYGYPSLDLPPSSTITDVPLPPHLLEQIALFPADSPERLFIDRLSGYHRDRACRREQIDRQEERIKLLLAEYYRRLHGTDGIQAWDDTDQRMVLLRTKIDTLRILRRLNFMTEMIFGRLDSLEIGIDLFAKDEPEATIRDGEEGREEGG</sequence>